<proteinExistence type="predicted"/>
<evidence type="ECO:0000259" key="3">
    <source>
        <dbReference type="PROSITE" id="PS51729"/>
    </source>
</evidence>
<evidence type="ECO:0000259" key="2">
    <source>
        <dbReference type="PROSITE" id="PS51186"/>
    </source>
</evidence>
<sequence length="110" mass="12363">MQVTHAPSASAFIYEEDGKQAYVTYETYEGCFDVRKTFVPEEMRGQGIAAQLVECAYNYAKLQGLKCTATCSYAMKWLERHPEYEGQPSPDYVPDSCAIGKHQSSESESK</sequence>
<evidence type="ECO:0000313" key="5">
    <source>
        <dbReference type="Proteomes" id="UP000733611"/>
    </source>
</evidence>
<feature type="region of interest" description="Disordered" evidence="1">
    <location>
        <begin position="84"/>
        <end position="110"/>
    </location>
</feature>
<dbReference type="SUPFAM" id="SSF55729">
    <property type="entry name" value="Acyl-CoA N-acyltransferases (Nat)"/>
    <property type="match status" value="1"/>
</dbReference>
<feature type="domain" description="N-acetyltransferase" evidence="2">
    <location>
        <begin position="1"/>
        <end position="106"/>
    </location>
</feature>
<name>A0A948TGT9_9GAMM</name>
<dbReference type="PANTHER" id="PTHR31435:SF9">
    <property type="entry name" value="PROTEIN NATD1"/>
    <property type="match status" value="1"/>
</dbReference>
<dbReference type="AlphaFoldDB" id="A0A948TGT9"/>
<dbReference type="PANTHER" id="PTHR31435">
    <property type="entry name" value="PROTEIN NATD1"/>
    <property type="match status" value="1"/>
</dbReference>
<dbReference type="InterPro" id="IPR000182">
    <property type="entry name" value="GNAT_dom"/>
</dbReference>
<dbReference type="Gene3D" id="3.40.630.30">
    <property type="match status" value="1"/>
</dbReference>
<evidence type="ECO:0000313" key="4">
    <source>
        <dbReference type="EMBL" id="MBU3844368.1"/>
    </source>
</evidence>
<dbReference type="InterPro" id="IPR031165">
    <property type="entry name" value="GNAT_YJDJ"/>
</dbReference>
<feature type="domain" description="N-acetyltransferase" evidence="3">
    <location>
        <begin position="4"/>
        <end position="89"/>
    </location>
</feature>
<gene>
    <name evidence="4" type="ORF">H9847_05805</name>
</gene>
<evidence type="ECO:0000256" key="1">
    <source>
        <dbReference type="SAM" id="MobiDB-lite"/>
    </source>
</evidence>
<reference evidence="4" key="1">
    <citation type="journal article" date="2021" name="PeerJ">
        <title>Extensive microbial diversity within the chicken gut microbiome revealed by metagenomics and culture.</title>
        <authorList>
            <person name="Gilroy R."/>
            <person name="Ravi A."/>
            <person name="Getino M."/>
            <person name="Pursley I."/>
            <person name="Horton D.L."/>
            <person name="Alikhan N.F."/>
            <person name="Baker D."/>
            <person name="Gharbi K."/>
            <person name="Hall N."/>
            <person name="Watson M."/>
            <person name="Adriaenssens E.M."/>
            <person name="Foster-Nyarko E."/>
            <person name="Jarju S."/>
            <person name="Secka A."/>
            <person name="Antonio M."/>
            <person name="Oren A."/>
            <person name="Chaudhuri R.R."/>
            <person name="La Ragione R."/>
            <person name="Hildebrand F."/>
            <person name="Pallen M.J."/>
        </authorList>
    </citation>
    <scope>NUCLEOTIDE SEQUENCE</scope>
    <source>
        <strain evidence="4">378</strain>
    </source>
</reference>
<dbReference type="InterPro" id="IPR045057">
    <property type="entry name" value="Gcn5-rel_NAT"/>
</dbReference>
<dbReference type="InterPro" id="IPR016181">
    <property type="entry name" value="Acyl_CoA_acyltransferase"/>
</dbReference>
<protein>
    <submittedName>
        <fullName evidence="4">N-acetyltransferase</fullName>
    </submittedName>
</protein>
<dbReference type="PROSITE" id="PS51729">
    <property type="entry name" value="GNAT_YJDJ"/>
    <property type="match status" value="1"/>
</dbReference>
<dbReference type="PROSITE" id="PS51186">
    <property type="entry name" value="GNAT"/>
    <property type="match status" value="1"/>
</dbReference>
<dbReference type="EMBL" id="JAHLFE010000114">
    <property type="protein sequence ID" value="MBU3844368.1"/>
    <property type="molecule type" value="Genomic_DNA"/>
</dbReference>
<reference evidence="4" key="2">
    <citation type="submission" date="2021-04" db="EMBL/GenBank/DDBJ databases">
        <authorList>
            <person name="Gilroy R."/>
        </authorList>
    </citation>
    <scope>NUCLEOTIDE SEQUENCE</scope>
    <source>
        <strain evidence="4">378</strain>
    </source>
</reference>
<comment type="caution">
    <text evidence="4">The sequence shown here is derived from an EMBL/GenBank/DDBJ whole genome shotgun (WGS) entry which is preliminary data.</text>
</comment>
<accession>A0A948TGT9</accession>
<dbReference type="GO" id="GO:0016747">
    <property type="term" value="F:acyltransferase activity, transferring groups other than amino-acyl groups"/>
    <property type="evidence" value="ECO:0007669"/>
    <property type="project" value="InterPro"/>
</dbReference>
<organism evidence="4 5">
    <name type="scientific">Candidatus Anaerobiospirillum pullicola</name>
    <dbReference type="NCBI Taxonomy" id="2838451"/>
    <lineage>
        <taxon>Bacteria</taxon>
        <taxon>Pseudomonadati</taxon>
        <taxon>Pseudomonadota</taxon>
        <taxon>Gammaproteobacteria</taxon>
        <taxon>Aeromonadales</taxon>
        <taxon>Succinivibrionaceae</taxon>
        <taxon>Anaerobiospirillum</taxon>
    </lineage>
</organism>
<dbReference type="Pfam" id="PF14542">
    <property type="entry name" value="Acetyltransf_CG"/>
    <property type="match status" value="1"/>
</dbReference>
<dbReference type="Proteomes" id="UP000733611">
    <property type="component" value="Unassembled WGS sequence"/>
</dbReference>
<dbReference type="CDD" id="cd04301">
    <property type="entry name" value="NAT_SF"/>
    <property type="match status" value="1"/>
</dbReference>